<sequence length="154" mass="16394">MAARIAWPYFRELLVSHRSYCSPRLLPQARPTMASPCPSRLSSTGPSLATGAASLARSGCFVGGRWRQAAATFPVRDPATGTELLQVADCGVAEAEAAVKAAHQAGAAWSAASAKDRAVLLRKWYDLMIENKDELARIITAENGKPLKEAAGEI</sequence>
<keyword evidence="3" id="KW-1185">Reference proteome</keyword>
<accession>A0A6I9XSP4</accession>
<proteinExistence type="predicted"/>
<dbReference type="PANTHER" id="PTHR43353">
    <property type="entry name" value="SUCCINATE-SEMIALDEHYDE DEHYDROGENASE, MITOCHONDRIAL"/>
    <property type="match status" value="1"/>
</dbReference>
<dbReference type="SUPFAM" id="SSF53720">
    <property type="entry name" value="ALDH-like"/>
    <property type="match status" value="1"/>
</dbReference>
<dbReference type="RefSeq" id="XP_013917102.1">
    <property type="nucleotide sequence ID" value="XM_014061627.1"/>
</dbReference>
<dbReference type="FunFam" id="3.40.605.10:FF:000063">
    <property type="entry name" value="Succinate-semialdehyde dehydrogenase, mitochondrial"/>
    <property type="match status" value="1"/>
</dbReference>
<dbReference type="GO" id="GO:0005739">
    <property type="term" value="C:mitochondrion"/>
    <property type="evidence" value="ECO:0007669"/>
    <property type="project" value="TreeGrafter"/>
</dbReference>
<keyword evidence="1" id="KW-0560">Oxidoreductase</keyword>
<dbReference type="PANTHER" id="PTHR43353:SF5">
    <property type="entry name" value="SUCCINATE-SEMIALDEHYDE DEHYDROGENASE, MITOCHONDRIAL"/>
    <property type="match status" value="1"/>
</dbReference>
<evidence type="ECO:0000313" key="3">
    <source>
        <dbReference type="Proteomes" id="UP000504617"/>
    </source>
</evidence>
<dbReference type="KEGG" id="tsr:106545162"/>
<dbReference type="InterPro" id="IPR016161">
    <property type="entry name" value="Ald_DH/histidinol_DH"/>
</dbReference>
<dbReference type="InterPro" id="IPR016162">
    <property type="entry name" value="Ald_DH_N"/>
</dbReference>
<dbReference type="AlphaFoldDB" id="A0A6I9XSP4"/>
<dbReference type="GO" id="GO:0009450">
    <property type="term" value="P:gamma-aminobutyric acid catabolic process"/>
    <property type="evidence" value="ECO:0007669"/>
    <property type="project" value="TreeGrafter"/>
</dbReference>
<protein>
    <submittedName>
        <fullName evidence="4">Succinate-semialdehyde dehydrogenase, mitochondrial-like</fullName>
    </submittedName>
</protein>
<dbReference type="GeneID" id="106545162"/>
<dbReference type="Pfam" id="PF00171">
    <property type="entry name" value="Aldedh"/>
    <property type="match status" value="1"/>
</dbReference>
<dbReference type="GO" id="GO:0004777">
    <property type="term" value="F:succinate-semialdehyde dehydrogenase (NAD+) activity"/>
    <property type="evidence" value="ECO:0007669"/>
    <property type="project" value="TreeGrafter"/>
</dbReference>
<feature type="non-terminal residue" evidence="4">
    <location>
        <position position="154"/>
    </location>
</feature>
<dbReference type="InterPro" id="IPR050740">
    <property type="entry name" value="Aldehyde_DH_Superfamily"/>
</dbReference>
<gene>
    <name evidence="4" type="primary">LOC106545162</name>
</gene>
<name>A0A6I9XSP4_9SAUR</name>
<evidence type="ECO:0000256" key="1">
    <source>
        <dbReference type="ARBA" id="ARBA00023002"/>
    </source>
</evidence>
<evidence type="ECO:0000259" key="2">
    <source>
        <dbReference type="Pfam" id="PF00171"/>
    </source>
</evidence>
<dbReference type="OrthoDB" id="310895at2759"/>
<dbReference type="Proteomes" id="UP000504617">
    <property type="component" value="Unplaced"/>
</dbReference>
<evidence type="ECO:0000313" key="4">
    <source>
        <dbReference type="RefSeq" id="XP_013917102.1"/>
    </source>
</evidence>
<dbReference type="Gene3D" id="3.40.605.10">
    <property type="entry name" value="Aldehyde Dehydrogenase, Chain A, domain 1"/>
    <property type="match status" value="1"/>
</dbReference>
<dbReference type="InterPro" id="IPR015590">
    <property type="entry name" value="Aldehyde_DH_dom"/>
</dbReference>
<feature type="domain" description="Aldehyde dehydrogenase" evidence="2">
    <location>
        <begin position="66"/>
        <end position="154"/>
    </location>
</feature>
<reference evidence="4" key="1">
    <citation type="submission" date="2025-08" db="UniProtKB">
        <authorList>
            <consortium name="RefSeq"/>
        </authorList>
    </citation>
    <scope>IDENTIFICATION</scope>
</reference>
<organism evidence="3 4">
    <name type="scientific">Thamnophis sirtalis</name>
    <dbReference type="NCBI Taxonomy" id="35019"/>
    <lineage>
        <taxon>Eukaryota</taxon>
        <taxon>Metazoa</taxon>
        <taxon>Chordata</taxon>
        <taxon>Craniata</taxon>
        <taxon>Vertebrata</taxon>
        <taxon>Euteleostomi</taxon>
        <taxon>Lepidosauria</taxon>
        <taxon>Squamata</taxon>
        <taxon>Bifurcata</taxon>
        <taxon>Unidentata</taxon>
        <taxon>Episquamata</taxon>
        <taxon>Toxicofera</taxon>
        <taxon>Serpentes</taxon>
        <taxon>Colubroidea</taxon>
        <taxon>Colubridae</taxon>
        <taxon>Natricinae</taxon>
        <taxon>Thamnophis</taxon>
    </lineage>
</organism>